<dbReference type="Proteomes" id="UP000321234">
    <property type="component" value="Unassembled WGS sequence"/>
</dbReference>
<evidence type="ECO:0000256" key="1">
    <source>
        <dbReference type="ARBA" id="ARBA00004651"/>
    </source>
</evidence>
<dbReference type="GO" id="GO:0022857">
    <property type="term" value="F:transmembrane transporter activity"/>
    <property type="evidence" value="ECO:0007669"/>
    <property type="project" value="InterPro"/>
</dbReference>
<keyword evidence="3 6" id="KW-0812">Transmembrane</keyword>
<dbReference type="InterPro" id="IPR002293">
    <property type="entry name" value="AA/rel_permease1"/>
</dbReference>
<feature type="transmembrane region" description="Helical" evidence="6">
    <location>
        <begin position="67"/>
        <end position="95"/>
    </location>
</feature>
<gene>
    <name evidence="7" type="ORF">FMM08_03450</name>
</gene>
<dbReference type="OrthoDB" id="259687at2"/>
<evidence type="ECO:0000256" key="2">
    <source>
        <dbReference type="ARBA" id="ARBA00022475"/>
    </source>
</evidence>
<dbReference type="InterPro" id="IPR050367">
    <property type="entry name" value="APC_superfamily"/>
</dbReference>
<comment type="caution">
    <text evidence="7">The sequence shown here is derived from an EMBL/GenBank/DDBJ whole genome shotgun (WGS) entry which is preliminary data.</text>
</comment>
<organism evidence="7 8">
    <name type="scientific">Quadrisphaera setariae</name>
    <dbReference type="NCBI Taxonomy" id="2593304"/>
    <lineage>
        <taxon>Bacteria</taxon>
        <taxon>Bacillati</taxon>
        <taxon>Actinomycetota</taxon>
        <taxon>Actinomycetes</taxon>
        <taxon>Kineosporiales</taxon>
        <taxon>Kineosporiaceae</taxon>
        <taxon>Quadrisphaera</taxon>
    </lineage>
</organism>
<evidence type="ECO:0000256" key="6">
    <source>
        <dbReference type="SAM" id="Phobius"/>
    </source>
</evidence>
<feature type="transmembrane region" description="Helical" evidence="6">
    <location>
        <begin position="25"/>
        <end position="46"/>
    </location>
</feature>
<feature type="transmembrane region" description="Helical" evidence="6">
    <location>
        <begin position="319"/>
        <end position="338"/>
    </location>
</feature>
<dbReference type="AlphaFoldDB" id="A0A5C8ZKJ3"/>
<feature type="transmembrane region" description="Helical" evidence="6">
    <location>
        <begin position="160"/>
        <end position="179"/>
    </location>
</feature>
<feature type="transmembrane region" description="Helical" evidence="6">
    <location>
        <begin position="246"/>
        <end position="274"/>
    </location>
</feature>
<sequence>MLGAGVFGAVGTAAAAVGPSAPGLFAALALAALVATCNATSTARLAGLHPLAGGAYAYGRRELGQRWGFAAGWAFVVGKTASCAAIALVAGAAVWPEHPGVPAAVVVVLFTALTCAGVQRTARVTAVLVVVVLGVLAVSLGAAAGGGLDLSGLTGATAGAAPLGVLQAAGLLFFAFAGYARIATLGEEVRDPERTIGRAVAIALAVVLVVYAAVVVVVLGVLGTTATAASTLPLRDAVAAGPAPQLAVLVTVGAAVAALGSLLTVMTGVGRTALAMARDHELPAPLAATSPRSGAPAVAQLAVGAVVVALVLTTDLRGAIAASSTGVLVYYAVANLAAWARAGRDPQRRAWERPVAGLGLLGCLVLVVALPPAAVAAGLAVLAAGLAGRALLRRGISPRRRAPGRG</sequence>
<feature type="transmembrane region" description="Helical" evidence="6">
    <location>
        <begin position="125"/>
        <end position="148"/>
    </location>
</feature>
<evidence type="ECO:0000313" key="8">
    <source>
        <dbReference type="Proteomes" id="UP000321234"/>
    </source>
</evidence>
<accession>A0A5C8ZKJ3</accession>
<dbReference type="PANTHER" id="PTHR42770:SF7">
    <property type="entry name" value="MEMBRANE PROTEIN"/>
    <property type="match status" value="1"/>
</dbReference>
<keyword evidence="2" id="KW-1003">Cell membrane</keyword>
<keyword evidence="5 6" id="KW-0472">Membrane</keyword>
<keyword evidence="8" id="KW-1185">Reference proteome</keyword>
<dbReference type="PANTHER" id="PTHR42770">
    <property type="entry name" value="AMINO ACID TRANSPORTER-RELATED"/>
    <property type="match status" value="1"/>
</dbReference>
<evidence type="ECO:0000313" key="7">
    <source>
        <dbReference type="EMBL" id="TXR57638.1"/>
    </source>
</evidence>
<dbReference type="GO" id="GO:0005886">
    <property type="term" value="C:plasma membrane"/>
    <property type="evidence" value="ECO:0007669"/>
    <property type="project" value="UniProtKB-SubCell"/>
</dbReference>
<protein>
    <submittedName>
        <fullName evidence="7">APC family permease</fullName>
    </submittedName>
</protein>
<feature type="transmembrane region" description="Helical" evidence="6">
    <location>
        <begin position="101"/>
        <end position="118"/>
    </location>
</feature>
<name>A0A5C8ZKJ3_9ACTN</name>
<dbReference type="Pfam" id="PF13520">
    <property type="entry name" value="AA_permease_2"/>
    <property type="match status" value="1"/>
</dbReference>
<evidence type="ECO:0000256" key="4">
    <source>
        <dbReference type="ARBA" id="ARBA00022989"/>
    </source>
</evidence>
<evidence type="ECO:0000256" key="5">
    <source>
        <dbReference type="ARBA" id="ARBA00023136"/>
    </source>
</evidence>
<dbReference type="Gene3D" id="1.20.1740.10">
    <property type="entry name" value="Amino acid/polyamine transporter I"/>
    <property type="match status" value="1"/>
</dbReference>
<comment type="subcellular location">
    <subcellularLocation>
        <location evidence="1">Cell membrane</location>
        <topology evidence="1">Multi-pass membrane protein</topology>
    </subcellularLocation>
</comment>
<reference evidence="7 8" key="1">
    <citation type="submission" date="2019-07" db="EMBL/GenBank/DDBJ databases">
        <title>Quadrisphaera sp. strain DD2A genome sequencing and assembly.</title>
        <authorList>
            <person name="Kim I."/>
        </authorList>
    </citation>
    <scope>NUCLEOTIDE SEQUENCE [LARGE SCALE GENOMIC DNA]</scope>
    <source>
        <strain evidence="7 8">DD2A</strain>
    </source>
</reference>
<keyword evidence="4 6" id="KW-1133">Transmembrane helix</keyword>
<dbReference type="EMBL" id="VKAC01000002">
    <property type="protein sequence ID" value="TXR57638.1"/>
    <property type="molecule type" value="Genomic_DNA"/>
</dbReference>
<evidence type="ECO:0000256" key="3">
    <source>
        <dbReference type="ARBA" id="ARBA00022692"/>
    </source>
</evidence>
<proteinExistence type="predicted"/>
<feature type="transmembrane region" description="Helical" evidence="6">
    <location>
        <begin position="374"/>
        <end position="392"/>
    </location>
</feature>
<dbReference type="PIRSF" id="PIRSF006060">
    <property type="entry name" value="AA_transporter"/>
    <property type="match status" value="1"/>
</dbReference>
<feature type="transmembrane region" description="Helical" evidence="6">
    <location>
        <begin position="200"/>
        <end position="226"/>
    </location>
</feature>